<evidence type="ECO:0000313" key="2">
    <source>
        <dbReference type="Proteomes" id="UP000000547"/>
    </source>
</evidence>
<dbReference type="KEGG" id="cps:CPS_4899"/>
<gene>
    <name evidence="1" type="ordered locus">CPS_4899</name>
</gene>
<dbReference type="EMBL" id="CP000083">
    <property type="protein sequence ID" value="AAZ26062.1"/>
    <property type="molecule type" value="Genomic_DNA"/>
</dbReference>
<dbReference type="HOGENOM" id="CLU_210860_0_0_6"/>
<name>Q47UI5_COLP3</name>
<protein>
    <submittedName>
        <fullName evidence="1">Uncharacterized protein</fullName>
    </submittedName>
</protein>
<sequence>MGIKMTLGRANNLNIVILWFDYLTPYKVNLTPSKKRLSNIT</sequence>
<proteinExistence type="predicted"/>
<reference evidence="1" key="1">
    <citation type="journal article" date="2005" name="Proc. Natl. Acad. Sci. U.S.A.">
        <title>The psychrophilic lifestyle as revealed by the genome sequence of Colwellia psychrerythraea 34H through genomic and proteomic analyses.</title>
        <authorList>
            <person name="Methe B.A."/>
            <person name="Nelson K.E."/>
            <person name="Deming J.W."/>
            <person name="Momen B."/>
            <person name="Melamud E."/>
            <person name="Zhang X."/>
            <person name="Moult J."/>
            <person name="Madupu R."/>
            <person name="Nelson W.C."/>
            <person name="Dodson R.J."/>
            <person name="Brinkac L.M."/>
            <person name="Daugherty S.C."/>
            <person name="Durkin A.S."/>
            <person name="DeBoy R.T."/>
            <person name="Kolonay J.F."/>
            <person name="Sullivan S.A."/>
            <person name="Zhou L."/>
            <person name="Davidsen T.M."/>
            <person name="Wu M."/>
            <person name="Huston A.L."/>
            <person name="Lewis M."/>
            <person name="Weaver B."/>
            <person name="Weidman J.F."/>
            <person name="Khouri H."/>
            <person name="Utterback T.R."/>
            <person name="Feldblyum T.V."/>
            <person name="Fraser C.M."/>
        </authorList>
    </citation>
    <scope>NUCLEOTIDE SEQUENCE [LARGE SCALE GENOMIC DNA]</scope>
    <source>
        <strain evidence="1">34H</strain>
    </source>
</reference>
<dbReference type="Proteomes" id="UP000000547">
    <property type="component" value="Chromosome"/>
</dbReference>
<accession>Q47UI5</accession>
<evidence type="ECO:0000313" key="1">
    <source>
        <dbReference type="EMBL" id="AAZ26062.1"/>
    </source>
</evidence>
<dbReference type="AlphaFoldDB" id="Q47UI5"/>
<organism evidence="1 2">
    <name type="scientific">Colwellia psychrerythraea (strain 34H / ATCC BAA-681)</name>
    <name type="common">Vibrio psychroerythus</name>
    <dbReference type="NCBI Taxonomy" id="167879"/>
    <lineage>
        <taxon>Bacteria</taxon>
        <taxon>Pseudomonadati</taxon>
        <taxon>Pseudomonadota</taxon>
        <taxon>Gammaproteobacteria</taxon>
        <taxon>Alteromonadales</taxon>
        <taxon>Colwelliaceae</taxon>
        <taxon>Colwellia</taxon>
    </lineage>
</organism>